<feature type="region of interest" description="Disordered" evidence="1">
    <location>
        <begin position="146"/>
        <end position="170"/>
    </location>
</feature>
<accession>A0A485K8F6</accession>
<name>A0A485K8F6_9STRA</name>
<proteinExistence type="predicted"/>
<evidence type="ECO:0000313" key="2">
    <source>
        <dbReference type="EMBL" id="KAF0716490.1"/>
    </source>
</evidence>
<organism evidence="3 4">
    <name type="scientific">Aphanomyces stellatus</name>
    <dbReference type="NCBI Taxonomy" id="120398"/>
    <lineage>
        <taxon>Eukaryota</taxon>
        <taxon>Sar</taxon>
        <taxon>Stramenopiles</taxon>
        <taxon>Oomycota</taxon>
        <taxon>Saprolegniomycetes</taxon>
        <taxon>Saprolegniales</taxon>
        <taxon>Verrucalvaceae</taxon>
        <taxon>Aphanomyces</taxon>
    </lineage>
</organism>
<dbReference type="EMBL" id="CAADRA010000396">
    <property type="protein sequence ID" value="VFT80005.1"/>
    <property type="molecule type" value="Genomic_DNA"/>
</dbReference>
<dbReference type="Proteomes" id="UP000332933">
    <property type="component" value="Unassembled WGS sequence"/>
</dbReference>
<evidence type="ECO:0000313" key="4">
    <source>
        <dbReference type="Proteomes" id="UP000332933"/>
    </source>
</evidence>
<reference evidence="3 4" key="1">
    <citation type="submission" date="2019-03" db="EMBL/GenBank/DDBJ databases">
        <authorList>
            <person name="Gaulin E."/>
            <person name="Dumas B."/>
        </authorList>
    </citation>
    <scope>NUCLEOTIDE SEQUENCE [LARGE SCALE GENOMIC DNA]</scope>
    <source>
        <strain evidence="3">CBS 568.67</strain>
    </source>
</reference>
<keyword evidence="4" id="KW-1185">Reference proteome</keyword>
<evidence type="ECO:0000256" key="1">
    <source>
        <dbReference type="SAM" id="MobiDB-lite"/>
    </source>
</evidence>
<protein>
    <submittedName>
        <fullName evidence="3">Aste57867_2817 protein</fullName>
    </submittedName>
</protein>
<sequence length="170" mass="18971">MTTALRPATAMPATEWKFPPPMILAWKSPKFMPSLTRPPVFTFGDVTKPTKKRRVSFGTATTYIFPVAFGGSAIPRDQGPPIGLATTHTRIESHSLLETQIGRHAQGRVRRFDTAERIALLQGAGFSPKKVTEMCVEAIAVRRSRDNSLATDDERDDHDNRRVSKRRKLA</sequence>
<gene>
    <name evidence="3" type="primary">Aste57867_2817</name>
    <name evidence="2" type="ORF">As57867_002810</name>
    <name evidence="3" type="ORF">ASTE57867_2817</name>
</gene>
<dbReference type="EMBL" id="VJMH01000396">
    <property type="protein sequence ID" value="KAF0716490.1"/>
    <property type="molecule type" value="Genomic_DNA"/>
</dbReference>
<reference evidence="2" key="2">
    <citation type="submission" date="2019-06" db="EMBL/GenBank/DDBJ databases">
        <title>Genomics analysis of Aphanomyces spp. identifies a new class of oomycete effector associated with host adaptation.</title>
        <authorList>
            <person name="Gaulin E."/>
        </authorList>
    </citation>
    <scope>NUCLEOTIDE SEQUENCE</scope>
    <source>
        <strain evidence="2">CBS 578.67</strain>
    </source>
</reference>
<evidence type="ECO:0000313" key="3">
    <source>
        <dbReference type="EMBL" id="VFT80005.1"/>
    </source>
</evidence>
<dbReference type="AlphaFoldDB" id="A0A485K8F6"/>